<dbReference type="PANTHER" id="PTHR13696:SF99">
    <property type="entry name" value="COBYRINIC ACID AC-DIAMIDE SYNTHASE"/>
    <property type="match status" value="1"/>
</dbReference>
<evidence type="ECO:0000313" key="3">
    <source>
        <dbReference type="Proteomes" id="UP000032545"/>
    </source>
</evidence>
<reference evidence="3" key="1">
    <citation type="submission" date="2015-02" db="EMBL/GenBank/DDBJ databases">
        <title>Draft Genome of Frankia sp. CpI1-S.</title>
        <authorList>
            <person name="Oshone R.T."/>
            <person name="Ngom M."/>
            <person name="Ghodhbane-Gtari F."/>
            <person name="Gtari M."/>
            <person name="Morris K."/>
            <person name="Thomas K."/>
            <person name="Sen A."/>
            <person name="Tisa L.S."/>
        </authorList>
    </citation>
    <scope>NUCLEOTIDE SEQUENCE [LARGE SCALE GENOMIC DNA]</scope>
    <source>
        <strain evidence="3">CpI1-S</strain>
    </source>
</reference>
<keyword evidence="3" id="KW-1185">Reference proteome</keyword>
<dbReference type="AlphaFoldDB" id="A0A0D8BD43"/>
<evidence type="ECO:0000259" key="1">
    <source>
        <dbReference type="Pfam" id="PF13614"/>
    </source>
</evidence>
<dbReference type="CDD" id="cd02042">
    <property type="entry name" value="ParAB_family"/>
    <property type="match status" value="1"/>
</dbReference>
<dbReference type="OrthoDB" id="69313at2"/>
<dbReference type="SUPFAM" id="SSF52540">
    <property type="entry name" value="P-loop containing nucleoside triphosphate hydrolases"/>
    <property type="match status" value="1"/>
</dbReference>
<feature type="domain" description="AAA" evidence="1">
    <location>
        <begin position="1"/>
        <end position="207"/>
    </location>
</feature>
<dbReference type="PATRIC" id="fig|1502723.3.peg.2992"/>
<dbReference type="InterPro" id="IPR027417">
    <property type="entry name" value="P-loop_NTPase"/>
</dbReference>
<dbReference type="Gene3D" id="3.40.50.300">
    <property type="entry name" value="P-loop containing nucleotide triphosphate hydrolases"/>
    <property type="match status" value="1"/>
</dbReference>
<organism evidence="2 3">
    <name type="scientific">Frankia torreyi</name>
    <dbReference type="NCBI Taxonomy" id="1856"/>
    <lineage>
        <taxon>Bacteria</taxon>
        <taxon>Bacillati</taxon>
        <taxon>Actinomycetota</taxon>
        <taxon>Actinomycetes</taxon>
        <taxon>Frankiales</taxon>
        <taxon>Frankiaceae</taxon>
        <taxon>Frankia</taxon>
    </lineage>
</organism>
<gene>
    <name evidence="2" type="ORF">FF36_03548</name>
</gene>
<comment type="caution">
    <text evidence="2">The sequence shown here is derived from an EMBL/GenBank/DDBJ whole genome shotgun (WGS) entry which is preliminary data.</text>
</comment>
<dbReference type="RefSeq" id="WP_044886134.1">
    <property type="nucleotide sequence ID" value="NZ_JYFN01000027.1"/>
</dbReference>
<dbReference type="InterPro" id="IPR050678">
    <property type="entry name" value="DNA_Partitioning_ATPase"/>
</dbReference>
<evidence type="ECO:0000313" key="2">
    <source>
        <dbReference type="EMBL" id="KJE22116.1"/>
    </source>
</evidence>
<dbReference type="InterPro" id="IPR025669">
    <property type="entry name" value="AAA_dom"/>
</dbReference>
<sequence length="311" mass="34491">MRVISVVNYKGGVGKTTLTANIGAQIAAWGKRVLLLDLDPQASLTFSFYRPEQWRAGLADNRTIKQWFEAWRMDGPVPPLAPLITSPAVVNSRIAQGSGALDLIASHLSLGDVEMNLAARLGGAEVHRSTRHYFDVYLRLAAGLATLPPTTYDLVLLDCPPNFGVITRAAVAASDQLLIPARPDELSTLGIEHLQSRLRRFIWEFNRIVDLQSDLHPAVKKLEPIILGVVFTMVQYYSGKPIAALRPYIAQTRQLGLPVFEAMVRESNHHFAGAARTQLPVILSDQVTPALAWELHRLVEEFLKRIRTPQP</sequence>
<accession>A0A0D8BD43</accession>
<proteinExistence type="predicted"/>
<name>A0A0D8BD43_9ACTN</name>
<dbReference type="Proteomes" id="UP000032545">
    <property type="component" value="Unassembled WGS sequence"/>
</dbReference>
<dbReference type="PANTHER" id="PTHR13696">
    <property type="entry name" value="P-LOOP CONTAINING NUCLEOSIDE TRIPHOSPHATE HYDROLASE"/>
    <property type="match status" value="1"/>
</dbReference>
<reference evidence="2 3" key="2">
    <citation type="journal article" date="2016" name="Genome Announc.">
        <title>Permanent Draft Genome Sequences for Two Variants of Frankia sp. Strain CpI1, the First Frankia Strain Isolated from Root Nodules of Comptonia peregrina.</title>
        <authorList>
            <person name="Oshone R."/>
            <person name="Hurst S.G.IV."/>
            <person name="Abebe-Akele F."/>
            <person name="Simpson S."/>
            <person name="Morris K."/>
            <person name="Thomas W.K."/>
            <person name="Tisa L.S."/>
        </authorList>
    </citation>
    <scope>NUCLEOTIDE SEQUENCE [LARGE SCALE GENOMIC DNA]</scope>
    <source>
        <strain evidence="3">CpI1-S</strain>
    </source>
</reference>
<protein>
    <submittedName>
        <fullName evidence="2">ATPase involved in chromosome partitioning</fullName>
    </submittedName>
</protein>
<dbReference type="Pfam" id="PF13614">
    <property type="entry name" value="AAA_31"/>
    <property type="match status" value="1"/>
</dbReference>
<dbReference type="EMBL" id="JYFN01000027">
    <property type="protein sequence ID" value="KJE22116.1"/>
    <property type="molecule type" value="Genomic_DNA"/>
</dbReference>